<dbReference type="AlphaFoldDB" id="T0K3Z7"/>
<evidence type="ECO:0000313" key="1">
    <source>
        <dbReference type="EMBL" id="EQB46494.1"/>
    </source>
</evidence>
<comment type="caution">
    <text evidence="1">The sequence shown here is derived from an EMBL/GenBank/DDBJ whole genome shotgun (WGS) entry which is preliminary data.</text>
</comment>
<organism evidence="1 2">
    <name type="scientific">Colletotrichum gloeosporioides (strain Cg-14)</name>
    <name type="common">Anthracnose fungus</name>
    <name type="synonym">Glomerella cingulata</name>
    <dbReference type="NCBI Taxonomy" id="1237896"/>
    <lineage>
        <taxon>Eukaryota</taxon>
        <taxon>Fungi</taxon>
        <taxon>Dikarya</taxon>
        <taxon>Ascomycota</taxon>
        <taxon>Pezizomycotina</taxon>
        <taxon>Sordariomycetes</taxon>
        <taxon>Hypocreomycetidae</taxon>
        <taxon>Glomerellales</taxon>
        <taxon>Glomerellaceae</taxon>
        <taxon>Colletotrichum</taxon>
        <taxon>Colletotrichum gloeosporioides species complex</taxon>
    </lineage>
</organism>
<dbReference type="EMBL" id="AMYD01003366">
    <property type="protein sequence ID" value="EQB46494.1"/>
    <property type="molecule type" value="Genomic_DNA"/>
</dbReference>
<sequence length="17" mass="1928">MAMECSAERLAKNLHHS</sequence>
<dbReference type="Proteomes" id="UP000015530">
    <property type="component" value="Unassembled WGS sequence"/>
</dbReference>
<name>T0K3Z7_COLGC</name>
<gene>
    <name evidence="1" type="ORF">CGLO_14449</name>
</gene>
<protein>
    <submittedName>
        <fullName evidence="1">Uncharacterized protein</fullName>
    </submittedName>
</protein>
<dbReference type="HOGENOM" id="CLU_3431991_0_0_1"/>
<evidence type="ECO:0000313" key="2">
    <source>
        <dbReference type="Proteomes" id="UP000015530"/>
    </source>
</evidence>
<reference evidence="2" key="1">
    <citation type="journal article" date="2013" name="Mol. Plant Microbe Interact.">
        <title>Global aspects of pacC regulation of pathogenicity genes in Colletotrichum gloeosporioides as revealed by transcriptome analysis.</title>
        <authorList>
            <person name="Alkan N."/>
            <person name="Meng X."/>
            <person name="Friedlander G."/>
            <person name="Reuveni E."/>
            <person name="Sukno S."/>
            <person name="Sherman A."/>
            <person name="Thon M."/>
            <person name="Fluhr R."/>
            <person name="Prusky D."/>
        </authorList>
    </citation>
    <scope>NUCLEOTIDE SEQUENCE [LARGE SCALE GENOMIC DNA]</scope>
    <source>
        <strain evidence="2">Cg-14</strain>
    </source>
</reference>
<accession>T0K3Z7</accession>
<proteinExistence type="predicted"/>